<dbReference type="RefSeq" id="WP_348396807.1">
    <property type="nucleotide sequence ID" value="NZ_CP136600.1"/>
</dbReference>
<evidence type="ECO:0000313" key="2">
    <source>
        <dbReference type="Proteomes" id="UP001301442"/>
    </source>
</evidence>
<dbReference type="EMBL" id="CP136600">
    <property type="protein sequence ID" value="WOH38033.1"/>
    <property type="molecule type" value="Genomic_DNA"/>
</dbReference>
<dbReference type="Proteomes" id="UP001301442">
    <property type="component" value="Chromosome"/>
</dbReference>
<dbReference type="Gene3D" id="1.10.357.10">
    <property type="entry name" value="Tetracycline Repressor, domain 2"/>
    <property type="match status" value="1"/>
</dbReference>
<accession>A0ABZ0GQZ3</accession>
<dbReference type="SUPFAM" id="SSF46689">
    <property type="entry name" value="Homeodomain-like"/>
    <property type="match status" value="1"/>
</dbReference>
<reference evidence="1 2" key="1">
    <citation type="submission" date="2023-09" db="EMBL/GenBank/DDBJ databases">
        <authorList>
            <person name="Qi X."/>
        </authorList>
    </citation>
    <scope>NUCLEOTIDE SEQUENCE [LARGE SCALE GENOMIC DNA]</scope>
    <source>
        <strain evidence="1 2">S1-1</strain>
    </source>
</reference>
<name>A0ABZ0GQZ3_9GAMM</name>
<gene>
    <name evidence="1" type="ORF">RI844_02010</name>
</gene>
<keyword evidence="2" id="KW-1185">Reference proteome</keyword>
<protein>
    <submittedName>
        <fullName evidence="1">TetR/AcrR family transcriptional regulator</fullName>
    </submittedName>
</protein>
<organism evidence="1 2">
    <name type="scientific">Thalassotalea fonticola</name>
    <dbReference type="NCBI Taxonomy" id="3065649"/>
    <lineage>
        <taxon>Bacteria</taxon>
        <taxon>Pseudomonadati</taxon>
        <taxon>Pseudomonadota</taxon>
        <taxon>Gammaproteobacteria</taxon>
        <taxon>Alteromonadales</taxon>
        <taxon>Colwelliaceae</taxon>
        <taxon>Thalassotalea</taxon>
    </lineage>
</organism>
<dbReference type="InterPro" id="IPR009057">
    <property type="entry name" value="Homeodomain-like_sf"/>
</dbReference>
<proteinExistence type="predicted"/>
<sequence length="202" mass="23215">MAESTITPQSILNKALALAQKSSWESFSLLTLADSLNCDLSIIRSHFRSKDDMAEALFDQADAAMLHFATQQTNDKLTSDERLINCIMAWLNFLSPYKSLVKEILAYKFELGHLHLQAHGITRVSRTVQWFLHAAKRDYSGLKRVGDELSVTSAYLLSLGFYFVDKSEQHNKTRAFLQRMLNRNRQVYHLLKAISRPVRQHK</sequence>
<evidence type="ECO:0000313" key="1">
    <source>
        <dbReference type="EMBL" id="WOH38033.1"/>
    </source>
</evidence>